<feature type="compositionally biased region" description="Low complexity" evidence="1">
    <location>
        <begin position="168"/>
        <end position="182"/>
    </location>
</feature>
<sequence>MRLNFVVLASAIVLYASNDLVAADTTRNLLSLDDISEERASTTTKTSEAVSGSSSAAKPTKIKKTSAASTSGSSGDGSDLSDLLPSSSDSGSEPESSATSDAASASEGDNYLAGLFSATGSDLLSSSLSEALKSAGSQTKLATRAPSTPSPEDDSGADAPAETPEPEAPASTPAPAPETAASGNGSSECSTGWWSGVKSWFKNTFGDGDKCKSSRRLRLE</sequence>
<feature type="compositionally biased region" description="Polar residues" evidence="1">
    <location>
        <begin position="41"/>
        <end position="52"/>
    </location>
</feature>
<protein>
    <submittedName>
        <fullName evidence="3">Uncharacterized protein</fullName>
    </submittedName>
</protein>
<evidence type="ECO:0000313" key="3">
    <source>
        <dbReference type="EMBL" id="KUF79527.1"/>
    </source>
</evidence>
<feature type="region of interest" description="Disordered" evidence="1">
    <location>
        <begin position="135"/>
        <end position="192"/>
    </location>
</feature>
<keyword evidence="2" id="KW-0732">Signal</keyword>
<name>A0A0W8C617_PHYNI</name>
<proteinExistence type="predicted"/>
<evidence type="ECO:0000313" key="4">
    <source>
        <dbReference type="Proteomes" id="UP000052943"/>
    </source>
</evidence>
<dbReference type="AlphaFoldDB" id="A0A0W8C617"/>
<feature type="compositionally biased region" description="Polar residues" evidence="1">
    <location>
        <begin position="183"/>
        <end position="192"/>
    </location>
</feature>
<organism evidence="3 4">
    <name type="scientific">Phytophthora nicotianae</name>
    <name type="common">Potato buckeye rot agent</name>
    <name type="synonym">Phytophthora parasitica</name>
    <dbReference type="NCBI Taxonomy" id="4792"/>
    <lineage>
        <taxon>Eukaryota</taxon>
        <taxon>Sar</taxon>
        <taxon>Stramenopiles</taxon>
        <taxon>Oomycota</taxon>
        <taxon>Peronosporomycetes</taxon>
        <taxon>Peronosporales</taxon>
        <taxon>Peronosporaceae</taxon>
        <taxon>Phytophthora</taxon>
    </lineage>
</organism>
<comment type="caution">
    <text evidence="3">The sequence shown here is derived from an EMBL/GenBank/DDBJ whole genome shotgun (WGS) entry which is preliminary data.</text>
</comment>
<feature type="chain" id="PRO_5006940185" evidence="2">
    <location>
        <begin position="24"/>
        <end position="220"/>
    </location>
</feature>
<dbReference type="OrthoDB" id="129936at2759"/>
<dbReference type="EMBL" id="LNFO01004796">
    <property type="protein sequence ID" value="KUF79527.1"/>
    <property type="molecule type" value="Genomic_DNA"/>
</dbReference>
<evidence type="ECO:0000256" key="2">
    <source>
        <dbReference type="SAM" id="SignalP"/>
    </source>
</evidence>
<feature type="compositionally biased region" description="Low complexity" evidence="1">
    <location>
        <begin position="53"/>
        <end position="105"/>
    </location>
</feature>
<dbReference type="Proteomes" id="UP000052943">
    <property type="component" value="Unassembled WGS sequence"/>
</dbReference>
<reference evidence="3 4" key="1">
    <citation type="submission" date="2015-11" db="EMBL/GenBank/DDBJ databases">
        <title>Genomes and virulence difference between two physiological races of Phytophthora nicotianae.</title>
        <authorList>
            <person name="Liu H."/>
            <person name="Ma X."/>
            <person name="Yu H."/>
            <person name="Fang D."/>
            <person name="Li Y."/>
            <person name="Wang X."/>
            <person name="Wang W."/>
            <person name="Dong Y."/>
            <person name="Xiao B."/>
        </authorList>
    </citation>
    <scope>NUCLEOTIDE SEQUENCE [LARGE SCALE GENOMIC DNA]</scope>
    <source>
        <strain evidence="4">race 0</strain>
    </source>
</reference>
<evidence type="ECO:0000256" key="1">
    <source>
        <dbReference type="SAM" id="MobiDB-lite"/>
    </source>
</evidence>
<feature type="compositionally biased region" description="Polar residues" evidence="1">
    <location>
        <begin position="138"/>
        <end position="147"/>
    </location>
</feature>
<accession>A0A0W8C617</accession>
<feature type="region of interest" description="Disordered" evidence="1">
    <location>
        <begin position="38"/>
        <end position="105"/>
    </location>
</feature>
<gene>
    <name evidence="3" type="ORF">AM587_10000086</name>
</gene>
<feature type="signal peptide" evidence="2">
    <location>
        <begin position="1"/>
        <end position="23"/>
    </location>
</feature>